<feature type="transmembrane region" description="Helical" evidence="6">
    <location>
        <begin position="249"/>
        <end position="271"/>
    </location>
</feature>
<dbReference type="Pfam" id="PF02656">
    <property type="entry name" value="DUF202"/>
    <property type="match status" value="1"/>
</dbReference>
<sequence length="312" mass="34695">MRLAANLEEQQALPLPSIRTQSDKRRPGKQGSRRPTNQGTCQPAVTPLHRIDPFPFPSFSPQKQQQQHVAQLPVRKLGSLVYIMVDRQDNHSAPDKAIAAATGREEILTPPAACHTAQRPHRDDDDARSTDNDLDALELRNIATQDDDEAGFSTESISSGEYRIRTHRTVSRTTHSNREHTSKGLAGHIRRFWTRNVVLTVPQKSNRDHFALERTFLAYIRTSVMVAMQGVLIAQLFRLQYLASPDTALGFYEVGIPLAVSCYGVAILIAAMGAYRFWKQQNVVALGTVYAGGWELNCIGVLIGLVSLTRCV</sequence>
<feature type="region of interest" description="Disordered" evidence="5">
    <location>
        <begin position="1"/>
        <end position="48"/>
    </location>
</feature>
<dbReference type="InterPro" id="IPR052053">
    <property type="entry name" value="IM_YidH-like"/>
</dbReference>
<feature type="region of interest" description="Disordered" evidence="5">
    <location>
        <begin position="111"/>
        <end position="131"/>
    </location>
</feature>
<evidence type="ECO:0000313" key="8">
    <source>
        <dbReference type="EMBL" id="GLA45088.1"/>
    </source>
</evidence>
<dbReference type="PANTHER" id="PTHR34187:SF1">
    <property type="entry name" value="DUF202 DOMAIN-CONTAINING PROTEIN"/>
    <property type="match status" value="1"/>
</dbReference>
<evidence type="ECO:0000256" key="2">
    <source>
        <dbReference type="ARBA" id="ARBA00022692"/>
    </source>
</evidence>
<dbReference type="Proteomes" id="UP001144191">
    <property type="component" value="Unassembled WGS sequence"/>
</dbReference>
<feature type="domain" description="DUF202" evidence="7">
    <location>
        <begin position="207"/>
        <end position="281"/>
    </location>
</feature>
<gene>
    <name evidence="8" type="ORF">AnigIFM63604_003521</name>
</gene>
<evidence type="ECO:0000256" key="5">
    <source>
        <dbReference type="SAM" id="MobiDB-lite"/>
    </source>
</evidence>
<evidence type="ECO:0000256" key="3">
    <source>
        <dbReference type="ARBA" id="ARBA00022989"/>
    </source>
</evidence>
<feature type="transmembrane region" description="Helical" evidence="6">
    <location>
        <begin position="283"/>
        <end position="306"/>
    </location>
</feature>
<dbReference type="PANTHER" id="PTHR34187">
    <property type="entry name" value="FGR18P"/>
    <property type="match status" value="1"/>
</dbReference>
<evidence type="ECO:0000256" key="4">
    <source>
        <dbReference type="ARBA" id="ARBA00023136"/>
    </source>
</evidence>
<accession>A0A9W5ZPI6</accession>
<evidence type="ECO:0000259" key="7">
    <source>
        <dbReference type="Pfam" id="PF02656"/>
    </source>
</evidence>
<dbReference type="InterPro" id="IPR003807">
    <property type="entry name" value="DUF202"/>
</dbReference>
<organism evidence="8 9">
    <name type="scientific">Aspergillus niger</name>
    <dbReference type="NCBI Taxonomy" id="5061"/>
    <lineage>
        <taxon>Eukaryota</taxon>
        <taxon>Fungi</taxon>
        <taxon>Dikarya</taxon>
        <taxon>Ascomycota</taxon>
        <taxon>Pezizomycotina</taxon>
        <taxon>Eurotiomycetes</taxon>
        <taxon>Eurotiomycetidae</taxon>
        <taxon>Eurotiales</taxon>
        <taxon>Aspergillaceae</taxon>
        <taxon>Aspergillus</taxon>
        <taxon>Aspergillus subgen. Circumdati</taxon>
    </lineage>
</organism>
<keyword evidence="4 6" id="KW-0472">Membrane</keyword>
<proteinExistence type="predicted"/>
<reference evidence="8" key="1">
    <citation type="submission" date="2022-07" db="EMBL/GenBank/DDBJ databases">
        <title>Taxonomy of Aspergillus series Nigri: significant species reduction supported by multi-species coalescent approaches.</title>
        <authorList>
            <person name="Bian C."/>
            <person name="Kusuya Y."/>
            <person name="Sklenar F."/>
            <person name="D'hooge E."/>
            <person name="Yaguchi T."/>
            <person name="Takahashi H."/>
            <person name="Hubka V."/>
        </authorList>
    </citation>
    <scope>NUCLEOTIDE SEQUENCE</scope>
    <source>
        <strain evidence="8">IFM 63604</strain>
    </source>
</reference>
<comment type="caution">
    <text evidence="8">The sequence shown here is derived from an EMBL/GenBank/DDBJ whole genome shotgun (WGS) entry which is preliminary data.</text>
</comment>
<feature type="compositionally biased region" description="Polar residues" evidence="5">
    <location>
        <begin position="33"/>
        <end position="43"/>
    </location>
</feature>
<protein>
    <recommendedName>
        <fullName evidence="7">DUF202 domain-containing protein</fullName>
    </recommendedName>
</protein>
<evidence type="ECO:0000313" key="9">
    <source>
        <dbReference type="Proteomes" id="UP001144191"/>
    </source>
</evidence>
<keyword evidence="3 6" id="KW-1133">Transmembrane helix</keyword>
<dbReference type="GO" id="GO:0012505">
    <property type="term" value="C:endomembrane system"/>
    <property type="evidence" value="ECO:0007669"/>
    <property type="project" value="UniProtKB-SubCell"/>
</dbReference>
<keyword evidence="2 6" id="KW-0812">Transmembrane</keyword>
<evidence type="ECO:0000256" key="1">
    <source>
        <dbReference type="ARBA" id="ARBA00004127"/>
    </source>
</evidence>
<feature type="transmembrane region" description="Helical" evidence="6">
    <location>
        <begin position="216"/>
        <end position="237"/>
    </location>
</feature>
<feature type="compositionally biased region" description="Basic and acidic residues" evidence="5">
    <location>
        <begin position="120"/>
        <end position="131"/>
    </location>
</feature>
<dbReference type="EMBL" id="BRPB01000002">
    <property type="protein sequence ID" value="GLA45088.1"/>
    <property type="molecule type" value="Genomic_DNA"/>
</dbReference>
<comment type="subcellular location">
    <subcellularLocation>
        <location evidence="1">Endomembrane system</location>
        <topology evidence="1">Multi-pass membrane protein</topology>
    </subcellularLocation>
</comment>
<evidence type="ECO:0000256" key="6">
    <source>
        <dbReference type="SAM" id="Phobius"/>
    </source>
</evidence>
<name>A0A9W5ZPI6_ASPNG</name>
<dbReference type="AlphaFoldDB" id="A0A9W5ZPI6"/>